<evidence type="ECO:0000259" key="2">
    <source>
        <dbReference type="Pfam" id="PF10756"/>
    </source>
</evidence>
<accession>A0A1X6X148</accession>
<evidence type="ECO:0000313" key="3">
    <source>
        <dbReference type="EMBL" id="SLM92105.1"/>
    </source>
</evidence>
<gene>
    <name evidence="3" type="ORF">FM105_02935</name>
</gene>
<evidence type="ECO:0000313" key="4">
    <source>
        <dbReference type="Proteomes" id="UP000196581"/>
    </source>
</evidence>
<feature type="transmembrane region" description="Helical" evidence="1">
    <location>
        <begin position="24"/>
        <end position="42"/>
    </location>
</feature>
<proteinExistence type="predicted"/>
<dbReference type="RefSeq" id="WP_143275803.1">
    <property type="nucleotide sequence ID" value="NZ_FWFF01000003.1"/>
</dbReference>
<keyword evidence="1" id="KW-1133">Transmembrane helix</keyword>
<dbReference type="Proteomes" id="UP000196581">
    <property type="component" value="Unassembled WGS sequence"/>
</dbReference>
<evidence type="ECO:0000256" key="1">
    <source>
        <dbReference type="SAM" id="Phobius"/>
    </source>
</evidence>
<dbReference type="AlphaFoldDB" id="A0A1X6X148"/>
<keyword evidence="1" id="KW-0472">Membrane</keyword>
<reference evidence="4" key="1">
    <citation type="submission" date="2017-02" db="EMBL/GenBank/DDBJ databases">
        <authorList>
            <person name="Dridi B."/>
        </authorList>
    </citation>
    <scope>NUCLEOTIDE SEQUENCE [LARGE SCALE GENOMIC DNA]</scope>
    <source>
        <strain evidence="4">B Co 03.10</strain>
    </source>
</reference>
<organism evidence="3 4">
    <name type="scientific">Brevibacterium yomogidense</name>
    <dbReference type="NCBI Taxonomy" id="946573"/>
    <lineage>
        <taxon>Bacteria</taxon>
        <taxon>Bacillati</taxon>
        <taxon>Actinomycetota</taxon>
        <taxon>Actinomycetes</taxon>
        <taxon>Micrococcales</taxon>
        <taxon>Brevibacteriaceae</taxon>
        <taxon>Brevibacterium</taxon>
    </lineage>
</organism>
<dbReference type="Pfam" id="PF10756">
    <property type="entry name" value="bPH_6"/>
    <property type="match status" value="1"/>
</dbReference>
<protein>
    <recommendedName>
        <fullName evidence="2">Low molecular weight protein antigen 6 PH domain-containing protein</fullName>
    </recommendedName>
</protein>
<name>A0A1X6X148_9MICO</name>
<feature type="domain" description="Low molecular weight protein antigen 6 PH" evidence="2">
    <location>
        <begin position="46"/>
        <end position="103"/>
    </location>
</feature>
<dbReference type="InterPro" id="IPR019692">
    <property type="entry name" value="CFP-6_PH"/>
</dbReference>
<keyword evidence="4" id="KW-1185">Reference proteome</keyword>
<sequence length="145" mass="16126">MIALVAPLMLIISGQGTTTMMVGIALLLFFCLLCTAVTLVAVDAWRTSIVVTPGGIEVRQFPLSTRRVRWDELHRVEAQQTGYRTGASVLVLRTGERVVCSATDPRRAIYNGHRMRAFVAPAGQFFSPTTAELITLHHEWLLNFR</sequence>
<dbReference type="EMBL" id="FWFF01000003">
    <property type="protein sequence ID" value="SLM92105.1"/>
    <property type="molecule type" value="Genomic_DNA"/>
</dbReference>
<keyword evidence="1" id="KW-0812">Transmembrane</keyword>